<dbReference type="Pfam" id="PF23969">
    <property type="entry name" value="DUF7296"/>
    <property type="match status" value="1"/>
</dbReference>
<evidence type="ECO:0000313" key="3">
    <source>
        <dbReference type="Proteomes" id="UP000239833"/>
    </source>
</evidence>
<accession>A0A2L1U075</accession>
<evidence type="ECO:0000313" key="2">
    <source>
        <dbReference type="EMBL" id="AVF26339.1"/>
    </source>
</evidence>
<gene>
    <name evidence="2" type="ORF">ERICIII_02178</name>
</gene>
<reference evidence="3" key="1">
    <citation type="submission" date="2017-02" db="EMBL/GenBank/DDBJ databases">
        <title>Delineation of Paenibacillus larvae strains originating from foulbrood outbreaks.</title>
        <authorList>
            <person name="Beims H."/>
            <person name="Bunk B."/>
            <person name="Sproeer C."/>
            <person name="Mohr K.I."/>
            <person name="Pradella S."/>
            <person name="Guenther G."/>
            <person name="Rohde M."/>
            <person name="von der Ohe W."/>
            <person name="Steinert M."/>
        </authorList>
    </citation>
    <scope>NUCLEOTIDE SEQUENCE [LARGE SCALE GENOMIC DNA]</scope>
    <source>
        <strain evidence="3">Eric_III</strain>
    </source>
</reference>
<dbReference type="InterPro" id="IPR055720">
    <property type="entry name" value="DUF7296"/>
</dbReference>
<name>A0A2L1U075_9BACL</name>
<dbReference type="EMBL" id="CP019655">
    <property type="protein sequence ID" value="AVF26339.1"/>
    <property type="molecule type" value="Genomic_DNA"/>
</dbReference>
<proteinExistence type="predicted"/>
<dbReference type="AlphaFoldDB" id="A0A2L1U075"/>
<protein>
    <recommendedName>
        <fullName evidence="1">DUF7296 domain-containing protein</fullName>
    </recommendedName>
</protein>
<dbReference type="Proteomes" id="UP000239833">
    <property type="component" value="Chromosome"/>
</dbReference>
<sequence>MYYTYDQNNSGGSFTIDDSVCEVVIIEADTAEQANAKTETIGIYFDGVDKGIDCPCCGDSWVRNYGKGTDEPEVYGKSVYEFRGSLFRKQAYIYHLDGTKEVITW</sequence>
<evidence type="ECO:0000259" key="1">
    <source>
        <dbReference type="Pfam" id="PF23969"/>
    </source>
</evidence>
<feature type="domain" description="DUF7296" evidence="1">
    <location>
        <begin position="1"/>
        <end position="105"/>
    </location>
</feature>
<organism evidence="2 3">
    <name type="scientific">Paenibacillus larvae subsp. larvae</name>
    <dbReference type="NCBI Taxonomy" id="147375"/>
    <lineage>
        <taxon>Bacteria</taxon>
        <taxon>Bacillati</taxon>
        <taxon>Bacillota</taxon>
        <taxon>Bacilli</taxon>
        <taxon>Bacillales</taxon>
        <taxon>Paenibacillaceae</taxon>
        <taxon>Paenibacillus</taxon>
    </lineage>
</organism>